<dbReference type="Pfam" id="PF06305">
    <property type="entry name" value="LapA_dom"/>
    <property type="match status" value="1"/>
</dbReference>
<proteinExistence type="predicted"/>
<evidence type="ECO:0000256" key="1">
    <source>
        <dbReference type="ARBA" id="ARBA00022475"/>
    </source>
</evidence>
<keyword evidence="3 5" id="KW-1133">Transmembrane helix</keyword>
<keyword evidence="4 5" id="KW-0472">Membrane</keyword>
<reference evidence="7" key="1">
    <citation type="journal article" date="2014" name="Int. J. Syst. Evol. Microbiol.">
        <title>Complete genome sequence of Corynebacterium casei LMG S-19264T (=DSM 44701T), isolated from a smear-ripened cheese.</title>
        <authorList>
            <consortium name="US DOE Joint Genome Institute (JGI-PGF)"/>
            <person name="Walter F."/>
            <person name="Albersmeier A."/>
            <person name="Kalinowski J."/>
            <person name="Ruckert C."/>
        </authorList>
    </citation>
    <scope>NUCLEOTIDE SEQUENCE</scope>
    <source>
        <strain evidence="7">CGMCC 1.15533</strain>
    </source>
</reference>
<dbReference type="RefSeq" id="WP_068993930.1">
    <property type="nucleotide sequence ID" value="NZ_BMJN01000010.1"/>
</dbReference>
<keyword evidence="8" id="KW-1185">Reference proteome</keyword>
<feature type="transmembrane region" description="Helical" evidence="5">
    <location>
        <begin position="41"/>
        <end position="61"/>
    </location>
</feature>
<dbReference type="Proteomes" id="UP000660801">
    <property type="component" value="Unassembled WGS sequence"/>
</dbReference>
<dbReference type="InterPro" id="IPR010445">
    <property type="entry name" value="LapA_dom"/>
</dbReference>
<accession>A0A917A5W3</accession>
<organism evidence="7 8">
    <name type="scientific">Streptococcus himalayensis</name>
    <dbReference type="NCBI Taxonomy" id="1888195"/>
    <lineage>
        <taxon>Bacteria</taxon>
        <taxon>Bacillati</taxon>
        <taxon>Bacillota</taxon>
        <taxon>Bacilli</taxon>
        <taxon>Lactobacillales</taxon>
        <taxon>Streptococcaceae</taxon>
        <taxon>Streptococcus</taxon>
    </lineage>
</organism>
<comment type="caution">
    <text evidence="7">The sequence shown here is derived from an EMBL/GenBank/DDBJ whole genome shotgun (WGS) entry which is preliminary data.</text>
</comment>
<evidence type="ECO:0000259" key="6">
    <source>
        <dbReference type="Pfam" id="PF06305"/>
    </source>
</evidence>
<name>A0A917A5W3_9STRE</name>
<feature type="domain" description="Lipopolysaccharide assembly protein A" evidence="6">
    <location>
        <begin position="24"/>
        <end position="84"/>
    </location>
</feature>
<keyword evidence="2 5" id="KW-0812">Transmembrane</keyword>
<dbReference type="PANTHER" id="PTHR41335:SF1">
    <property type="entry name" value="MEMBRANE PROTEIN"/>
    <property type="match status" value="1"/>
</dbReference>
<evidence type="ECO:0000256" key="5">
    <source>
        <dbReference type="SAM" id="Phobius"/>
    </source>
</evidence>
<dbReference type="AlphaFoldDB" id="A0A917A5W3"/>
<evidence type="ECO:0000313" key="8">
    <source>
        <dbReference type="Proteomes" id="UP000660801"/>
    </source>
</evidence>
<sequence>MKNYIRYILLLVTILLIAGLSVANFETVQVNYLFGEFKLPLIILILLSVLLGSLGTFLISMPKNFSLQQKLKKTQKELQTAQQPLESKKEEQA</sequence>
<keyword evidence="1" id="KW-1003">Cell membrane</keyword>
<gene>
    <name evidence="7" type="ORF">GCM10011510_08150</name>
</gene>
<evidence type="ECO:0000256" key="3">
    <source>
        <dbReference type="ARBA" id="ARBA00022989"/>
    </source>
</evidence>
<reference evidence="7" key="2">
    <citation type="submission" date="2020-09" db="EMBL/GenBank/DDBJ databases">
        <authorList>
            <person name="Sun Q."/>
            <person name="Zhou Y."/>
        </authorList>
    </citation>
    <scope>NUCLEOTIDE SEQUENCE</scope>
    <source>
        <strain evidence="7">CGMCC 1.15533</strain>
    </source>
</reference>
<evidence type="ECO:0000256" key="4">
    <source>
        <dbReference type="ARBA" id="ARBA00023136"/>
    </source>
</evidence>
<dbReference type="PANTHER" id="PTHR41335">
    <property type="entry name" value="MEMBRANE PROTEIN-RELATED"/>
    <property type="match status" value="1"/>
</dbReference>
<dbReference type="EMBL" id="BMJN01000010">
    <property type="protein sequence ID" value="GGE29240.1"/>
    <property type="molecule type" value="Genomic_DNA"/>
</dbReference>
<evidence type="ECO:0000313" key="7">
    <source>
        <dbReference type="EMBL" id="GGE29240.1"/>
    </source>
</evidence>
<evidence type="ECO:0000256" key="2">
    <source>
        <dbReference type="ARBA" id="ARBA00022692"/>
    </source>
</evidence>
<dbReference type="GO" id="GO:0005886">
    <property type="term" value="C:plasma membrane"/>
    <property type="evidence" value="ECO:0007669"/>
    <property type="project" value="InterPro"/>
</dbReference>
<protein>
    <recommendedName>
        <fullName evidence="6">Lipopolysaccharide assembly protein A domain-containing protein</fullName>
    </recommendedName>
</protein>